<protein>
    <submittedName>
        <fullName evidence="8">Methyl-accepting chemotaxis protein</fullName>
    </submittedName>
</protein>
<dbReference type="CDD" id="cd06225">
    <property type="entry name" value="HAMP"/>
    <property type="match status" value="1"/>
</dbReference>
<name>A0A2T5VIG6_9HYPH</name>
<feature type="coiled-coil region" evidence="4">
    <location>
        <begin position="254"/>
        <end position="299"/>
    </location>
</feature>
<organism evidence="8 9">
    <name type="scientific">Breoghania corrubedonensis</name>
    <dbReference type="NCBI Taxonomy" id="665038"/>
    <lineage>
        <taxon>Bacteria</taxon>
        <taxon>Pseudomonadati</taxon>
        <taxon>Pseudomonadota</taxon>
        <taxon>Alphaproteobacteria</taxon>
        <taxon>Hyphomicrobiales</taxon>
        <taxon>Stappiaceae</taxon>
        <taxon>Breoghania</taxon>
    </lineage>
</organism>
<keyword evidence="1 3" id="KW-0807">Transducer</keyword>
<evidence type="ECO:0000259" key="6">
    <source>
        <dbReference type="PROSITE" id="PS50111"/>
    </source>
</evidence>
<reference evidence="8 9" key="1">
    <citation type="submission" date="2018-04" db="EMBL/GenBank/DDBJ databases">
        <title>Genomic Encyclopedia of Archaeal and Bacterial Type Strains, Phase II (KMG-II): from individual species to whole genera.</title>
        <authorList>
            <person name="Goeker M."/>
        </authorList>
    </citation>
    <scope>NUCLEOTIDE SEQUENCE [LARGE SCALE GENOMIC DNA]</scope>
    <source>
        <strain evidence="8 9">DSM 23382</strain>
    </source>
</reference>
<keyword evidence="5" id="KW-0812">Transmembrane</keyword>
<keyword evidence="4" id="KW-0175">Coiled coil</keyword>
<evidence type="ECO:0000313" key="8">
    <source>
        <dbReference type="EMBL" id="PTW63516.1"/>
    </source>
</evidence>
<keyword evidence="5" id="KW-0472">Membrane</keyword>
<dbReference type="Gene3D" id="6.10.340.10">
    <property type="match status" value="1"/>
</dbReference>
<evidence type="ECO:0000256" key="1">
    <source>
        <dbReference type="ARBA" id="ARBA00023224"/>
    </source>
</evidence>
<comment type="similarity">
    <text evidence="2">Belongs to the methyl-accepting chemotaxis (MCP) protein family.</text>
</comment>
<dbReference type="SMART" id="SM00304">
    <property type="entry name" value="HAMP"/>
    <property type="match status" value="1"/>
</dbReference>
<dbReference type="GO" id="GO:0004888">
    <property type="term" value="F:transmembrane signaling receptor activity"/>
    <property type="evidence" value="ECO:0007669"/>
    <property type="project" value="InterPro"/>
</dbReference>
<dbReference type="InterPro" id="IPR003660">
    <property type="entry name" value="HAMP_dom"/>
</dbReference>
<evidence type="ECO:0000256" key="2">
    <source>
        <dbReference type="ARBA" id="ARBA00029447"/>
    </source>
</evidence>
<dbReference type="PANTHER" id="PTHR32089">
    <property type="entry name" value="METHYL-ACCEPTING CHEMOTAXIS PROTEIN MCPB"/>
    <property type="match status" value="1"/>
</dbReference>
<evidence type="ECO:0000256" key="5">
    <source>
        <dbReference type="SAM" id="Phobius"/>
    </source>
</evidence>
<dbReference type="Pfam" id="PF00015">
    <property type="entry name" value="MCPsignal"/>
    <property type="match status" value="1"/>
</dbReference>
<dbReference type="Pfam" id="PF00672">
    <property type="entry name" value="HAMP"/>
    <property type="match status" value="1"/>
</dbReference>
<gene>
    <name evidence="8" type="ORF">C8N35_1011570</name>
</gene>
<proteinExistence type="inferred from homology"/>
<dbReference type="PROSITE" id="PS50885">
    <property type="entry name" value="HAMP"/>
    <property type="match status" value="1"/>
</dbReference>
<dbReference type="PANTHER" id="PTHR32089:SF112">
    <property type="entry name" value="LYSOZYME-LIKE PROTEIN-RELATED"/>
    <property type="match status" value="1"/>
</dbReference>
<feature type="transmembrane region" description="Helical" evidence="5">
    <location>
        <begin position="187"/>
        <end position="208"/>
    </location>
</feature>
<dbReference type="InterPro" id="IPR004090">
    <property type="entry name" value="Chemotax_Me-accpt_rcpt"/>
</dbReference>
<dbReference type="PROSITE" id="PS50111">
    <property type="entry name" value="CHEMOTAXIS_TRANSDUC_2"/>
    <property type="match status" value="1"/>
</dbReference>
<keyword evidence="5" id="KW-1133">Transmembrane helix</keyword>
<dbReference type="Gene3D" id="1.10.287.950">
    <property type="entry name" value="Methyl-accepting chemotaxis protein"/>
    <property type="match status" value="1"/>
</dbReference>
<evidence type="ECO:0000256" key="4">
    <source>
        <dbReference type="SAM" id="Coils"/>
    </source>
</evidence>
<sequence>MKKLSTFSVTAKLTAIFACILVAGLASALVTFIQLGETRQSVMDKTALMKTLDEVNSFEMAISDAQAAIRTFLLTGDLSNVDDYHRANKEWNGTYGTLTRSPMSETDALKRAYDKAVEWQTAYADRQISLMERPTTVELARTLEVTGEVQRLSKEVHAALQDYRGALVSRIDKAEQAQRRQLGNVEMVAIGSGVVMLLIAAFAALFSYRGISRPMRVIARETNEIAEGALETHIDYADRGDEVGDLARALTIFRDNLAQNRKREQEVREREEESRQERKAELDAIAEEFEDTVKALVERLSVSSGALSDNADQLSSLADTTSEQVIDASSASEEASANVNSVSDAAEQLAESVREINSQLENNAKLVLETASEAARTSTSVGELRDVVARIGEVISLIQAIAEQTNLLALNATIEAARAGEAGKGFAVVAGEVKQLASQTAKATEQIENQIAQMQEAASSSISAVDNISGRLETMRETASSIAAAAEEQGLSVQEIARNIAEAARGTSQVSHAIALVRDGAARTGSMGGDVKSSAETLSDDAGSLNSQVEAFLKRVRAA</sequence>
<dbReference type="SMART" id="SM00283">
    <property type="entry name" value="MA"/>
    <property type="match status" value="1"/>
</dbReference>
<comment type="caution">
    <text evidence="8">The sequence shown here is derived from an EMBL/GenBank/DDBJ whole genome shotgun (WGS) entry which is preliminary data.</text>
</comment>
<dbReference type="OrthoDB" id="8482111at2"/>
<feature type="domain" description="Methyl-accepting transducer" evidence="6">
    <location>
        <begin position="296"/>
        <end position="525"/>
    </location>
</feature>
<evidence type="ECO:0000259" key="7">
    <source>
        <dbReference type="PROSITE" id="PS50885"/>
    </source>
</evidence>
<feature type="domain" description="HAMP" evidence="7">
    <location>
        <begin position="209"/>
        <end position="262"/>
    </location>
</feature>
<dbReference type="AlphaFoldDB" id="A0A2T5VIG6"/>
<dbReference type="EMBL" id="QAYG01000001">
    <property type="protein sequence ID" value="PTW63516.1"/>
    <property type="molecule type" value="Genomic_DNA"/>
</dbReference>
<dbReference type="SUPFAM" id="SSF58104">
    <property type="entry name" value="Methyl-accepting chemotaxis protein (MCP) signaling domain"/>
    <property type="match status" value="1"/>
</dbReference>
<evidence type="ECO:0000313" key="9">
    <source>
        <dbReference type="Proteomes" id="UP000244081"/>
    </source>
</evidence>
<dbReference type="GO" id="GO:0006935">
    <property type="term" value="P:chemotaxis"/>
    <property type="evidence" value="ECO:0007669"/>
    <property type="project" value="InterPro"/>
</dbReference>
<dbReference type="GO" id="GO:0007165">
    <property type="term" value="P:signal transduction"/>
    <property type="evidence" value="ECO:0007669"/>
    <property type="project" value="UniProtKB-KW"/>
</dbReference>
<dbReference type="RefSeq" id="WP_107988932.1">
    <property type="nucleotide sequence ID" value="NZ_QAYG01000001.1"/>
</dbReference>
<dbReference type="GO" id="GO:0016020">
    <property type="term" value="C:membrane"/>
    <property type="evidence" value="ECO:0007669"/>
    <property type="project" value="InterPro"/>
</dbReference>
<dbReference type="InterPro" id="IPR004089">
    <property type="entry name" value="MCPsignal_dom"/>
</dbReference>
<accession>A0A2T5VIG6</accession>
<evidence type="ECO:0000256" key="3">
    <source>
        <dbReference type="PROSITE-ProRule" id="PRU00284"/>
    </source>
</evidence>
<dbReference type="Proteomes" id="UP000244081">
    <property type="component" value="Unassembled WGS sequence"/>
</dbReference>
<keyword evidence="9" id="KW-1185">Reference proteome</keyword>
<dbReference type="PRINTS" id="PR00260">
    <property type="entry name" value="CHEMTRNSDUCR"/>
</dbReference>